<accession>A0AAV0ZF89</accession>
<dbReference type="Pfam" id="PF17921">
    <property type="entry name" value="Integrase_H2C2"/>
    <property type="match status" value="1"/>
</dbReference>
<dbReference type="Gene3D" id="3.30.70.270">
    <property type="match status" value="1"/>
</dbReference>
<protein>
    <recommendedName>
        <fullName evidence="5">Integrase zinc-binding domain-containing protein</fullName>
    </recommendedName>
</protein>
<dbReference type="InterPro" id="IPR041588">
    <property type="entry name" value="Integrase_H2C2"/>
</dbReference>
<organism evidence="3 4">
    <name type="scientific">Vicia faba</name>
    <name type="common">Broad bean</name>
    <name type="synonym">Faba vulgaris</name>
    <dbReference type="NCBI Taxonomy" id="3906"/>
    <lineage>
        <taxon>Eukaryota</taxon>
        <taxon>Viridiplantae</taxon>
        <taxon>Streptophyta</taxon>
        <taxon>Embryophyta</taxon>
        <taxon>Tracheophyta</taxon>
        <taxon>Spermatophyta</taxon>
        <taxon>Magnoliopsida</taxon>
        <taxon>eudicotyledons</taxon>
        <taxon>Gunneridae</taxon>
        <taxon>Pentapetalae</taxon>
        <taxon>rosids</taxon>
        <taxon>fabids</taxon>
        <taxon>Fabales</taxon>
        <taxon>Fabaceae</taxon>
        <taxon>Papilionoideae</taxon>
        <taxon>50 kb inversion clade</taxon>
        <taxon>NPAAA clade</taxon>
        <taxon>Hologalegina</taxon>
        <taxon>IRL clade</taxon>
        <taxon>Fabeae</taxon>
        <taxon>Vicia</taxon>
    </lineage>
</organism>
<dbReference type="InterPro" id="IPR012337">
    <property type="entry name" value="RNaseH-like_sf"/>
</dbReference>
<dbReference type="EMBL" id="OX451737">
    <property type="protein sequence ID" value="CAI8597290.1"/>
    <property type="molecule type" value="Genomic_DNA"/>
</dbReference>
<proteinExistence type="predicted"/>
<sequence>MPFGLSNALSTFTRLMNEVLRLFICYVIVVYFDESTFMRLMNEVPRLFIGYVVVVYFDDILTYSFVVCEKVIQVDENKVSAISVWPALKYVTEGVRLCIPCSYLREKLFQDLHGGGLSGHVDRDKTITSLKERYYWPHLRRYVGAINKRCYTCQFSKGQTQNTGLYTPLLIPDNIWQDLAMDFVLGLSYMLRGVDFTFVVLDRFSKLTHFIAFTLDRDTKFISRFWITLWRFLGTSLNMSFIAHPQIDGQTECCALSYREITISLIYTSVPKCVVDLVKLPKTPGVSTTSKNMVEELVVVKEGVKAKLEAIEQKNKTNVEKHRKVNVFNVGDDIMAFLCKERFLIITYNKLKPRKYGMLKVTRKINDNAYVATLLDSMNISNTFNVVDIHEYEVDEALYQEENSESISSDVGETDV</sequence>
<dbReference type="PANTHER" id="PTHR35046">
    <property type="entry name" value="ZINC KNUCKLE (CCHC-TYPE) FAMILY PROTEIN"/>
    <property type="match status" value="1"/>
</dbReference>
<reference evidence="3 4" key="1">
    <citation type="submission" date="2023-01" db="EMBL/GenBank/DDBJ databases">
        <authorList>
            <person name="Kreplak J."/>
        </authorList>
    </citation>
    <scope>NUCLEOTIDE SEQUENCE [LARGE SCALE GENOMIC DNA]</scope>
</reference>
<gene>
    <name evidence="3" type="ORF">VFH_II074960</name>
</gene>
<evidence type="ECO:0000313" key="4">
    <source>
        <dbReference type="Proteomes" id="UP001157006"/>
    </source>
</evidence>
<dbReference type="InterPro" id="IPR043128">
    <property type="entry name" value="Rev_trsase/Diguanyl_cyclase"/>
</dbReference>
<dbReference type="SUPFAM" id="SSF53098">
    <property type="entry name" value="Ribonuclease H-like"/>
    <property type="match status" value="1"/>
</dbReference>
<dbReference type="Gene3D" id="3.30.420.10">
    <property type="entry name" value="Ribonuclease H-like superfamily/Ribonuclease H"/>
    <property type="match status" value="1"/>
</dbReference>
<dbReference type="GO" id="GO:0003676">
    <property type="term" value="F:nucleic acid binding"/>
    <property type="evidence" value="ECO:0007669"/>
    <property type="project" value="InterPro"/>
</dbReference>
<evidence type="ECO:0000259" key="2">
    <source>
        <dbReference type="Pfam" id="PF24626"/>
    </source>
</evidence>
<evidence type="ECO:0000259" key="1">
    <source>
        <dbReference type="Pfam" id="PF17921"/>
    </source>
</evidence>
<dbReference type="PANTHER" id="PTHR35046:SF26">
    <property type="entry name" value="RNA-DIRECTED DNA POLYMERASE"/>
    <property type="match status" value="1"/>
</dbReference>
<dbReference type="Proteomes" id="UP001157006">
    <property type="component" value="Chromosome 2"/>
</dbReference>
<evidence type="ECO:0008006" key="5">
    <source>
        <dbReference type="Google" id="ProtNLM"/>
    </source>
</evidence>
<dbReference type="Pfam" id="PF24626">
    <property type="entry name" value="SH3_Tf2-1"/>
    <property type="match status" value="1"/>
</dbReference>
<evidence type="ECO:0000313" key="3">
    <source>
        <dbReference type="EMBL" id="CAI8597290.1"/>
    </source>
</evidence>
<name>A0AAV0ZF89_VICFA</name>
<dbReference type="AlphaFoldDB" id="A0AAV0ZF89"/>
<feature type="domain" description="Integrase zinc-binding" evidence="1">
    <location>
        <begin position="104"/>
        <end position="157"/>
    </location>
</feature>
<dbReference type="InterPro" id="IPR056924">
    <property type="entry name" value="SH3_Tf2-1"/>
</dbReference>
<dbReference type="InterPro" id="IPR036397">
    <property type="entry name" value="RNaseH_sf"/>
</dbReference>
<feature type="domain" description="Tf2-1-like SH3-like" evidence="2">
    <location>
        <begin position="331"/>
        <end position="392"/>
    </location>
</feature>
<keyword evidence="4" id="KW-1185">Reference proteome</keyword>
<dbReference type="Gene3D" id="1.10.340.70">
    <property type="match status" value="1"/>
</dbReference>